<keyword evidence="1" id="KW-0505">Motor protein</keyword>
<dbReference type="InterPro" id="IPR037177">
    <property type="entry name" value="DLC_sf"/>
</dbReference>
<evidence type="ECO:0000313" key="2">
    <source>
        <dbReference type="EMBL" id="OMO87984.1"/>
    </source>
</evidence>
<dbReference type="GO" id="GO:0005874">
    <property type="term" value="C:microtubule"/>
    <property type="evidence" value="ECO:0007669"/>
    <property type="project" value="UniProtKB-KW"/>
</dbReference>
<dbReference type="Gramene" id="OMO87984">
    <property type="protein sequence ID" value="OMO87984"/>
    <property type="gene ID" value="CCACVL1_08625"/>
</dbReference>
<gene>
    <name evidence="2" type="ORF">CCACVL1_08625</name>
</gene>
<keyword evidence="1" id="KW-0206">Cytoskeleton</keyword>
<proteinExistence type="inferred from homology"/>
<dbReference type="OrthoDB" id="10033309at2759"/>
<name>A0A1R3IZJ3_COCAP</name>
<dbReference type="PANTHER" id="PTHR11886:SF71">
    <property type="entry name" value="DYNEIN LIGHT CHAIN"/>
    <property type="match status" value="1"/>
</dbReference>
<comment type="similarity">
    <text evidence="1">Belongs to the dynein light chain family.</text>
</comment>
<keyword evidence="1" id="KW-0493">Microtubule</keyword>
<dbReference type="SMART" id="SM01375">
    <property type="entry name" value="Dynein_light"/>
    <property type="match status" value="1"/>
</dbReference>
<dbReference type="GO" id="GO:0045505">
    <property type="term" value="F:dynein intermediate chain binding"/>
    <property type="evidence" value="ECO:0007669"/>
    <property type="project" value="TreeGrafter"/>
</dbReference>
<dbReference type="InterPro" id="IPR001372">
    <property type="entry name" value="Dynein_light_chain_typ-1/2"/>
</dbReference>
<dbReference type="EMBL" id="AWWV01009123">
    <property type="protein sequence ID" value="OMO87984.1"/>
    <property type="molecule type" value="Genomic_DNA"/>
</dbReference>
<keyword evidence="1" id="KW-0963">Cytoplasm</keyword>
<dbReference type="GO" id="GO:0005868">
    <property type="term" value="C:cytoplasmic dynein complex"/>
    <property type="evidence" value="ECO:0007669"/>
    <property type="project" value="TreeGrafter"/>
</dbReference>
<comment type="subcellular location">
    <subcellularLocation>
        <location evidence="1">Cytoplasm</location>
        <location evidence="1">Cytoskeleton</location>
    </subcellularLocation>
</comment>
<protein>
    <recommendedName>
        <fullName evidence="1">Dynein light chain</fullName>
    </recommendedName>
</protein>
<evidence type="ECO:0000313" key="3">
    <source>
        <dbReference type="Proteomes" id="UP000188268"/>
    </source>
</evidence>
<dbReference type="GO" id="GO:0007017">
    <property type="term" value="P:microtubule-based process"/>
    <property type="evidence" value="ECO:0007669"/>
    <property type="project" value="InterPro"/>
</dbReference>
<dbReference type="Proteomes" id="UP000188268">
    <property type="component" value="Unassembled WGS sequence"/>
</dbReference>
<dbReference type="SUPFAM" id="SSF54648">
    <property type="entry name" value="DLC"/>
    <property type="match status" value="1"/>
</dbReference>
<evidence type="ECO:0000256" key="1">
    <source>
        <dbReference type="RuleBase" id="RU365010"/>
    </source>
</evidence>
<dbReference type="AlphaFoldDB" id="A0A1R3IZJ3"/>
<comment type="caution">
    <text evidence="2">The sequence shown here is derived from an EMBL/GenBank/DDBJ whole genome shotgun (WGS) entry which is preliminary data.</text>
</comment>
<organism evidence="2 3">
    <name type="scientific">Corchorus capsularis</name>
    <name type="common">Jute</name>
    <dbReference type="NCBI Taxonomy" id="210143"/>
    <lineage>
        <taxon>Eukaryota</taxon>
        <taxon>Viridiplantae</taxon>
        <taxon>Streptophyta</taxon>
        <taxon>Embryophyta</taxon>
        <taxon>Tracheophyta</taxon>
        <taxon>Spermatophyta</taxon>
        <taxon>Magnoliopsida</taxon>
        <taxon>eudicotyledons</taxon>
        <taxon>Gunneridae</taxon>
        <taxon>Pentapetalae</taxon>
        <taxon>rosids</taxon>
        <taxon>malvids</taxon>
        <taxon>Malvales</taxon>
        <taxon>Malvaceae</taxon>
        <taxon>Grewioideae</taxon>
        <taxon>Apeibeae</taxon>
        <taxon>Corchorus</taxon>
    </lineage>
</organism>
<dbReference type="STRING" id="210143.A0A1R3IZJ3"/>
<sequence>MGGRVVGRVRLHVTVRGIFKGGCSSITSLISEKKGDMLEGKAMVKETDMSENMQSQAMAFASQALDFYDVSDCVSIAAHIKKEFDKKYGGGWQCVVVGKTQAQEMMN</sequence>
<dbReference type="Gene3D" id="3.30.740.10">
    <property type="entry name" value="Protein Inhibitor Of Neuronal Nitric Oxide Synthase"/>
    <property type="match status" value="1"/>
</dbReference>
<reference evidence="2 3" key="1">
    <citation type="submission" date="2013-09" db="EMBL/GenBank/DDBJ databases">
        <title>Corchorus capsularis genome sequencing.</title>
        <authorList>
            <person name="Alam M."/>
            <person name="Haque M.S."/>
            <person name="Islam M.S."/>
            <person name="Emdad E.M."/>
            <person name="Islam M.M."/>
            <person name="Ahmed B."/>
            <person name="Halim A."/>
            <person name="Hossen Q.M.M."/>
            <person name="Hossain M.Z."/>
            <person name="Ahmed R."/>
            <person name="Khan M.M."/>
            <person name="Islam R."/>
            <person name="Rashid M.M."/>
            <person name="Khan S.A."/>
            <person name="Rahman M.S."/>
            <person name="Alam M."/>
        </authorList>
    </citation>
    <scope>NUCLEOTIDE SEQUENCE [LARGE SCALE GENOMIC DNA]</scope>
    <source>
        <strain evidence="3">cv. CVL-1</strain>
        <tissue evidence="2">Whole seedling</tissue>
    </source>
</reference>
<accession>A0A1R3IZJ3</accession>
<keyword evidence="1" id="KW-0243">Dynein</keyword>
<dbReference type="PANTHER" id="PTHR11886">
    <property type="entry name" value="DYNEIN LIGHT CHAIN"/>
    <property type="match status" value="1"/>
</dbReference>
<dbReference type="Pfam" id="PF01221">
    <property type="entry name" value="Dynein_light"/>
    <property type="match status" value="1"/>
</dbReference>
<keyword evidence="3" id="KW-1185">Reference proteome</keyword>